<dbReference type="PRINTS" id="PR00420">
    <property type="entry name" value="RNGMNOXGNASE"/>
</dbReference>
<feature type="domain" description="FAD-binding" evidence="1">
    <location>
        <begin position="128"/>
        <end position="279"/>
    </location>
</feature>
<accession>A0ABY6NXP9</accession>
<dbReference type="InterPro" id="IPR002938">
    <property type="entry name" value="FAD-bd"/>
</dbReference>
<dbReference type="Pfam" id="PF01494">
    <property type="entry name" value="FAD_binding_3"/>
    <property type="match status" value="2"/>
</dbReference>
<dbReference type="InterPro" id="IPR036188">
    <property type="entry name" value="FAD/NAD-bd_sf"/>
</dbReference>
<name>A0ABY6NXP9_9NOCA</name>
<dbReference type="PANTHER" id="PTHR42685">
    <property type="entry name" value="GERANYLGERANYL DIPHOSPHATE REDUCTASE"/>
    <property type="match status" value="1"/>
</dbReference>
<dbReference type="Proteomes" id="UP001164965">
    <property type="component" value="Chromosome"/>
</dbReference>
<dbReference type="SUPFAM" id="SSF51905">
    <property type="entry name" value="FAD/NAD(P)-binding domain"/>
    <property type="match status" value="1"/>
</dbReference>
<keyword evidence="3" id="KW-1185">Reference proteome</keyword>
<feature type="domain" description="FAD-binding" evidence="1">
    <location>
        <begin position="3"/>
        <end position="60"/>
    </location>
</feature>
<dbReference type="Gene3D" id="3.50.50.60">
    <property type="entry name" value="FAD/NAD(P)-binding domain"/>
    <property type="match status" value="1"/>
</dbReference>
<evidence type="ECO:0000313" key="3">
    <source>
        <dbReference type="Proteomes" id="UP001164965"/>
    </source>
</evidence>
<dbReference type="InterPro" id="IPR050407">
    <property type="entry name" value="Geranylgeranyl_reductase"/>
</dbReference>
<gene>
    <name evidence="2" type="ORF">RHODO2019_13545</name>
</gene>
<sequence length="337" mass="35250">MRDVLVVGGGPAGLVTALHAARAGLRVTVLDKRAGDGDKACGEGLMPAALRGLRELGVDPPGADIAGITYRQGQTVAVTRFRSGPGRGVRRTSLHAHLHRAVLAAGVEVLEGAAEEVVQHPDHVVAGGLRARWLVAADGLHSPVRAALGLARPSSQPRWGLRRHYALAPWTDTVEVTWGGVGEAYVTPVGPDTVGVAVLTSTRGSYDDQLAAFPALRERIDGAEPASAVRGAGPLRQDVRRRVAGRVLLVGDAAGYVDALTGEGIAVAVGSSRVLVQCLVAGDPQRYEREWRRVSRPYRVLTGGLLAARRSVLARGVVPAAAAAPWVFGRVVDRLAG</sequence>
<protein>
    <submittedName>
        <fullName evidence="2">NAD(P)/FAD-dependent oxidoreductase</fullName>
    </submittedName>
</protein>
<evidence type="ECO:0000259" key="1">
    <source>
        <dbReference type="Pfam" id="PF01494"/>
    </source>
</evidence>
<reference evidence="2" key="1">
    <citation type="submission" date="2022-10" db="EMBL/GenBank/DDBJ databases">
        <title>Rhodococcus sp.75.</title>
        <authorList>
            <person name="Sun M."/>
        </authorList>
    </citation>
    <scope>NUCLEOTIDE SEQUENCE</scope>
    <source>
        <strain evidence="2">75</strain>
    </source>
</reference>
<dbReference type="EMBL" id="CP110615">
    <property type="protein sequence ID" value="UZJ24174.1"/>
    <property type="molecule type" value="Genomic_DNA"/>
</dbReference>
<organism evidence="2 3">
    <name type="scientific">Rhodococcus antarcticus</name>
    <dbReference type="NCBI Taxonomy" id="2987751"/>
    <lineage>
        <taxon>Bacteria</taxon>
        <taxon>Bacillati</taxon>
        <taxon>Actinomycetota</taxon>
        <taxon>Actinomycetes</taxon>
        <taxon>Mycobacteriales</taxon>
        <taxon>Nocardiaceae</taxon>
        <taxon>Rhodococcus</taxon>
    </lineage>
</organism>
<evidence type="ECO:0000313" key="2">
    <source>
        <dbReference type="EMBL" id="UZJ24174.1"/>
    </source>
</evidence>
<proteinExistence type="predicted"/>
<dbReference type="RefSeq" id="WP_265382281.1">
    <property type="nucleotide sequence ID" value="NZ_CP110615.1"/>
</dbReference>
<dbReference type="PANTHER" id="PTHR42685:SF19">
    <property type="entry name" value="POSSIBLE OXIDOREDUCTASE"/>
    <property type="match status" value="1"/>
</dbReference>